<evidence type="ECO:0000313" key="7">
    <source>
        <dbReference type="EMBL" id="TQV73406.1"/>
    </source>
</evidence>
<dbReference type="Pfam" id="PF02119">
    <property type="entry name" value="FlgI"/>
    <property type="match status" value="1"/>
</dbReference>
<proteinExistence type="inferred from homology"/>
<comment type="function">
    <text evidence="1 6">Assembles around the rod to form the L-ring and probably protects the motor/basal body from shearing forces during rotation.</text>
</comment>
<dbReference type="GO" id="GO:0005198">
    <property type="term" value="F:structural molecule activity"/>
    <property type="evidence" value="ECO:0007669"/>
    <property type="project" value="InterPro"/>
</dbReference>
<dbReference type="NCBIfam" id="NF003676">
    <property type="entry name" value="PRK05303.1"/>
    <property type="match status" value="1"/>
</dbReference>
<dbReference type="PANTHER" id="PTHR30381:SF0">
    <property type="entry name" value="FLAGELLAR P-RING PROTEIN"/>
    <property type="match status" value="1"/>
</dbReference>
<dbReference type="HAMAP" id="MF_00416">
    <property type="entry name" value="FlgI"/>
    <property type="match status" value="1"/>
</dbReference>
<evidence type="ECO:0000256" key="4">
    <source>
        <dbReference type="ARBA" id="ARBA00022729"/>
    </source>
</evidence>
<keyword evidence="8" id="KW-1185">Reference proteome</keyword>
<dbReference type="PANTHER" id="PTHR30381">
    <property type="entry name" value="FLAGELLAR P-RING PERIPLASMIC PROTEIN FLGI"/>
    <property type="match status" value="1"/>
</dbReference>
<dbReference type="GO" id="GO:0071973">
    <property type="term" value="P:bacterial-type flagellum-dependent cell motility"/>
    <property type="evidence" value="ECO:0007669"/>
    <property type="project" value="InterPro"/>
</dbReference>
<name>A0A545T846_9GAMM</name>
<dbReference type="OrthoDB" id="9786431at2"/>
<dbReference type="GO" id="GO:0030288">
    <property type="term" value="C:outer membrane-bounded periplasmic space"/>
    <property type="evidence" value="ECO:0007669"/>
    <property type="project" value="InterPro"/>
</dbReference>
<keyword evidence="7" id="KW-0969">Cilium</keyword>
<keyword evidence="7" id="KW-0966">Cell projection</keyword>
<keyword evidence="4" id="KW-0732">Signal</keyword>
<accession>A0A545T846</accession>
<organism evidence="7 8">
    <name type="scientific">Exilibacterium tricleocarpae</name>
    <dbReference type="NCBI Taxonomy" id="2591008"/>
    <lineage>
        <taxon>Bacteria</taxon>
        <taxon>Pseudomonadati</taxon>
        <taxon>Pseudomonadota</taxon>
        <taxon>Gammaproteobacteria</taxon>
        <taxon>Cellvibrionales</taxon>
        <taxon>Cellvibrionaceae</taxon>
        <taxon>Exilibacterium</taxon>
    </lineage>
</organism>
<keyword evidence="5 6" id="KW-0975">Bacterial flagellum</keyword>
<dbReference type="AlphaFoldDB" id="A0A545T846"/>
<comment type="caution">
    <text evidence="7">The sequence shown here is derived from an EMBL/GenBank/DDBJ whole genome shotgun (WGS) entry which is preliminary data.</text>
</comment>
<comment type="similarity">
    <text evidence="3 6">Belongs to the FlgI family.</text>
</comment>
<gene>
    <name evidence="6" type="primary">flgI</name>
    <name evidence="7" type="ORF">FKG94_17025</name>
</gene>
<dbReference type="Proteomes" id="UP000319732">
    <property type="component" value="Unassembled WGS sequence"/>
</dbReference>
<dbReference type="PRINTS" id="PR01010">
    <property type="entry name" value="FLGPRINGFLGI"/>
</dbReference>
<protein>
    <recommendedName>
        <fullName evidence="6">Flagellar P-ring protein</fullName>
    </recommendedName>
    <alternativeName>
        <fullName evidence="6">Basal body P-ring protein</fullName>
    </alternativeName>
</protein>
<evidence type="ECO:0000256" key="2">
    <source>
        <dbReference type="ARBA" id="ARBA00004117"/>
    </source>
</evidence>
<comment type="subcellular location">
    <subcellularLocation>
        <location evidence="2 6">Bacterial flagellum basal body</location>
    </subcellularLocation>
</comment>
<comment type="subunit">
    <text evidence="6">The basal body constitutes a major portion of the flagellar organelle and consists of four rings (L,P,S, and M) mounted on a central rod.</text>
</comment>
<keyword evidence="7" id="KW-0282">Flagellum</keyword>
<dbReference type="GO" id="GO:0009428">
    <property type="term" value="C:bacterial-type flagellum basal body, distal rod, P ring"/>
    <property type="evidence" value="ECO:0007669"/>
    <property type="project" value="InterPro"/>
</dbReference>
<evidence type="ECO:0000313" key="8">
    <source>
        <dbReference type="Proteomes" id="UP000319732"/>
    </source>
</evidence>
<dbReference type="RefSeq" id="WP_142905534.1">
    <property type="nucleotide sequence ID" value="NZ_ML660097.1"/>
</dbReference>
<evidence type="ECO:0000256" key="6">
    <source>
        <dbReference type="HAMAP-Rule" id="MF_00416"/>
    </source>
</evidence>
<evidence type="ECO:0000256" key="1">
    <source>
        <dbReference type="ARBA" id="ARBA00002591"/>
    </source>
</evidence>
<evidence type="ECO:0000256" key="5">
    <source>
        <dbReference type="ARBA" id="ARBA00023143"/>
    </source>
</evidence>
<dbReference type="InterPro" id="IPR001782">
    <property type="entry name" value="Flag_FlgI"/>
</dbReference>
<dbReference type="EMBL" id="VHSG01000018">
    <property type="protein sequence ID" value="TQV73406.1"/>
    <property type="molecule type" value="Genomic_DNA"/>
</dbReference>
<evidence type="ECO:0000256" key="3">
    <source>
        <dbReference type="ARBA" id="ARBA00008994"/>
    </source>
</evidence>
<reference evidence="7 8" key="1">
    <citation type="submission" date="2019-06" db="EMBL/GenBank/DDBJ databases">
        <title>Whole genome sequence for Cellvibrionaceae sp. R142.</title>
        <authorList>
            <person name="Wang G."/>
        </authorList>
    </citation>
    <scope>NUCLEOTIDE SEQUENCE [LARGE SCALE GENOMIC DNA]</scope>
    <source>
        <strain evidence="7 8">R142</strain>
    </source>
</reference>
<sequence length="389" mass="40647">MCDSNSKRPGLIRYLGLLVFCILVPGVALEAQPPGGVRLKDLARLATETDNAVVGYGIITGLAGTGDTARNTATLQSVRNMLLRFGVNVPADKVRTRNAAAVMVTATLPAYAQRGDKLDVNVTSLGDARSLVGGTLMLTPLAMADSDIYAFAQGPVSVGGFSYDLNGNLIQKNHPTAAYITSGATVDRSVQTVIIDASRSILYKLHEPDFETANRIVQSLTALLGEGQVKALDAARVQVSVPAAQAVDIVPFLTRVEGVEVVPDTPARVVVNERTGTVVSGGNVVISPITITHGNLNVAISTEFFVSQPLIVGSAVVDSDLSGIGTQVVPETTVEVTEELPLSVALPPGSKVADLVTALNKVKATSRDIITILQGIKRAGALHAELVIQ</sequence>